<evidence type="ECO:0000256" key="4">
    <source>
        <dbReference type="ARBA" id="ARBA00023316"/>
    </source>
</evidence>
<dbReference type="NCBIfam" id="NF001183">
    <property type="entry name" value="PRK00155.1-3"/>
    <property type="match status" value="1"/>
</dbReference>
<evidence type="ECO:0000256" key="2">
    <source>
        <dbReference type="ARBA" id="ARBA00022695"/>
    </source>
</evidence>
<accession>A0A9D1CUJ1</accession>
<comment type="caution">
    <text evidence="6">The sequence shown here is derived from an EMBL/GenBank/DDBJ whole genome shotgun (WGS) entry which is preliminary data.</text>
</comment>
<evidence type="ECO:0000256" key="5">
    <source>
        <dbReference type="HAMAP-Rule" id="MF_02068"/>
    </source>
</evidence>
<feature type="site" description="Positions ribitol 5-phosphate for the nucleophilic attack" evidence="5">
    <location>
        <position position="217"/>
    </location>
</feature>
<feature type="site" description="Transition state stabilizer" evidence="5">
    <location>
        <position position="14"/>
    </location>
</feature>
<organism evidence="6 7">
    <name type="scientific">Candidatus Scatavimonas merdigallinarum</name>
    <dbReference type="NCBI Taxonomy" id="2840914"/>
    <lineage>
        <taxon>Bacteria</taxon>
        <taxon>Bacillati</taxon>
        <taxon>Bacillota</taxon>
        <taxon>Clostridia</taxon>
        <taxon>Eubacteriales</taxon>
        <taxon>Oscillospiraceae</taxon>
        <taxon>Oscillospiraceae incertae sedis</taxon>
        <taxon>Candidatus Scatavimonas</taxon>
    </lineage>
</organism>
<comment type="caution">
    <text evidence="5">Lacks conserved residue(s) required for the propagation of feature annotation.</text>
</comment>
<dbReference type="GO" id="GO:0019350">
    <property type="term" value="P:teichoic acid biosynthetic process"/>
    <property type="evidence" value="ECO:0007669"/>
    <property type="project" value="UniProtKB-KW"/>
</dbReference>
<dbReference type="InterPro" id="IPR029044">
    <property type="entry name" value="Nucleotide-diphossugar_trans"/>
</dbReference>
<keyword evidence="1 5" id="KW-0808">Transferase</keyword>
<dbReference type="PROSITE" id="PS01295">
    <property type="entry name" value="ISPD"/>
    <property type="match status" value="1"/>
</dbReference>
<keyword evidence="3" id="KW-0777">Teichoic acid biosynthesis</keyword>
<dbReference type="AlphaFoldDB" id="A0A9D1CUJ1"/>
<dbReference type="HAMAP" id="MF_02068">
    <property type="entry name" value="TarI"/>
    <property type="match status" value="1"/>
</dbReference>
<feature type="binding site" evidence="5">
    <location>
        <begin position="7"/>
        <end position="10"/>
    </location>
    <ligand>
        <name>CTP</name>
        <dbReference type="ChEBI" id="CHEBI:37563"/>
    </ligand>
</feature>
<comment type="function">
    <text evidence="5">Catalyzes the transfer of the cytidylyl group of CTP to D-ribitol 5-phosphate.</text>
</comment>
<evidence type="ECO:0000313" key="6">
    <source>
        <dbReference type="EMBL" id="HIQ80573.1"/>
    </source>
</evidence>
<feature type="binding site" evidence="5">
    <location>
        <begin position="81"/>
        <end position="87"/>
    </location>
    <ligand>
        <name>CTP</name>
        <dbReference type="ChEBI" id="CHEBI:37563"/>
    </ligand>
</feature>
<evidence type="ECO:0000256" key="3">
    <source>
        <dbReference type="ARBA" id="ARBA00022944"/>
    </source>
</evidence>
<dbReference type="EMBL" id="DVFW01000024">
    <property type="protein sequence ID" value="HIQ80573.1"/>
    <property type="molecule type" value="Genomic_DNA"/>
</dbReference>
<dbReference type="GO" id="GO:0071555">
    <property type="term" value="P:cell wall organization"/>
    <property type="evidence" value="ECO:0007669"/>
    <property type="project" value="UniProtKB-KW"/>
</dbReference>
<sequence length="237" mass="26187">MIYGAILAGGSGTRMHISSMPKQFLPLGEKPIIIHTLEKMQMCARFDAIYIGVHPSWLSYMSDLLEKYGLYEARIKLAPGGESRNETIFNIIDEIAKDFGADDDDVIVTHDAVRPFVTLRIIEDNIDAAIRYGACDTVVPATDTIVKSHDGVDVSEIPERNYMYQGQTPQSFNIKLLKGLYAQLKPSEKSVLTDACKICIMRSAPVKLIKGELSNMKITTVNDYKIAQVLVGGIASD</sequence>
<dbReference type="FunFam" id="3.90.550.10:FF:000003">
    <property type="entry name" value="2-C-methyl-D-erythritol 4-phosphate cytidylyltransferase"/>
    <property type="match status" value="1"/>
</dbReference>
<gene>
    <name evidence="6" type="ORF">IAD32_04720</name>
</gene>
<dbReference type="Pfam" id="PF01128">
    <property type="entry name" value="IspD"/>
    <property type="match status" value="1"/>
</dbReference>
<dbReference type="CDD" id="cd02516">
    <property type="entry name" value="CDP-ME_synthetase"/>
    <property type="match status" value="1"/>
</dbReference>
<feature type="site" description="Transition state stabilizer" evidence="5">
    <location>
        <position position="22"/>
    </location>
</feature>
<dbReference type="InterPro" id="IPR018294">
    <property type="entry name" value="ISPD_synthase_CS"/>
</dbReference>
<comment type="catalytic activity">
    <reaction evidence="5">
        <text>D-ribitol 5-phosphate + CTP + H(+) = CDP-L-ribitol + diphosphate</text>
        <dbReference type="Rhea" id="RHEA:12456"/>
        <dbReference type="ChEBI" id="CHEBI:15378"/>
        <dbReference type="ChEBI" id="CHEBI:33019"/>
        <dbReference type="ChEBI" id="CHEBI:37563"/>
        <dbReference type="ChEBI" id="CHEBI:57608"/>
        <dbReference type="ChEBI" id="CHEBI:57695"/>
        <dbReference type="EC" id="2.7.7.40"/>
    </reaction>
</comment>
<dbReference type="Proteomes" id="UP000886787">
    <property type="component" value="Unassembled WGS sequence"/>
</dbReference>
<comment type="similarity">
    <text evidence="5">Belongs to the IspD/TarI cytidylyltransferase family. TarI subfamily.</text>
</comment>
<reference evidence="6" key="2">
    <citation type="journal article" date="2021" name="PeerJ">
        <title>Extensive microbial diversity within the chicken gut microbiome revealed by metagenomics and culture.</title>
        <authorList>
            <person name="Gilroy R."/>
            <person name="Ravi A."/>
            <person name="Getino M."/>
            <person name="Pursley I."/>
            <person name="Horton D.L."/>
            <person name="Alikhan N.F."/>
            <person name="Baker D."/>
            <person name="Gharbi K."/>
            <person name="Hall N."/>
            <person name="Watson M."/>
            <person name="Adriaenssens E.M."/>
            <person name="Foster-Nyarko E."/>
            <person name="Jarju S."/>
            <person name="Secka A."/>
            <person name="Antonio M."/>
            <person name="Oren A."/>
            <person name="Chaudhuri R.R."/>
            <person name="La Ragione R."/>
            <person name="Hildebrand F."/>
            <person name="Pallen M.J."/>
        </authorList>
    </citation>
    <scope>NUCLEOTIDE SEQUENCE</scope>
    <source>
        <strain evidence="6">ChiSjej1B19-3389</strain>
    </source>
</reference>
<dbReference type="GO" id="GO:0050518">
    <property type="term" value="F:2-C-methyl-D-erythritol 4-phosphate cytidylyltransferase activity"/>
    <property type="evidence" value="ECO:0007669"/>
    <property type="project" value="TreeGrafter"/>
</dbReference>
<proteinExistence type="inferred from homology"/>
<reference evidence="6" key="1">
    <citation type="submission" date="2020-10" db="EMBL/GenBank/DDBJ databases">
        <authorList>
            <person name="Gilroy R."/>
        </authorList>
    </citation>
    <scope>NUCLEOTIDE SEQUENCE</scope>
    <source>
        <strain evidence="6">ChiSjej1B19-3389</strain>
    </source>
</reference>
<dbReference type="PANTHER" id="PTHR32125:SF8">
    <property type="entry name" value="RIBITOL-5-PHOSPHATE CYTIDYLYLTRANSFERASE"/>
    <property type="match status" value="1"/>
</dbReference>
<dbReference type="SUPFAM" id="SSF53448">
    <property type="entry name" value="Nucleotide-diphospho-sugar transferases"/>
    <property type="match status" value="1"/>
</dbReference>
<dbReference type="InterPro" id="IPR034683">
    <property type="entry name" value="IspD/TarI"/>
</dbReference>
<name>A0A9D1CUJ1_9FIRM</name>
<dbReference type="GO" id="GO:0047349">
    <property type="term" value="F:D-ribitol-5-phosphate cytidylyltransferase activity"/>
    <property type="evidence" value="ECO:0007669"/>
    <property type="project" value="UniProtKB-UniRule"/>
</dbReference>
<dbReference type="GO" id="GO:0008299">
    <property type="term" value="P:isoprenoid biosynthetic process"/>
    <property type="evidence" value="ECO:0007669"/>
    <property type="project" value="InterPro"/>
</dbReference>
<dbReference type="Gene3D" id="3.90.550.10">
    <property type="entry name" value="Spore Coat Polysaccharide Biosynthesis Protein SpsA, Chain A"/>
    <property type="match status" value="1"/>
</dbReference>
<dbReference type="EC" id="2.7.7.40" evidence="5"/>
<feature type="site" description="Positions ribitol 5-phosphate for the nucleophilic attack" evidence="5">
    <location>
        <position position="160"/>
    </location>
</feature>
<dbReference type="InterPro" id="IPR050088">
    <property type="entry name" value="IspD/TarI_cytidylyltransf_bact"/>
</dbReference>
<dbReference type="PANTHER" id="PTHR32125">
    <property type="entry name" value="2-C-METHYL-D-ERYTHRITOL 4-PHOSPHATE CYTIDYLYLTRANSFERASE, CHLOROPLASTIC"/>
    <property type="match status" value="1"/>
</dbReference>
<keyword evidence="2 5" id="KW-0548">Nucleotidyltransferase</keyword>
<keyword evidence="4" id="KW-0961">Cell wall biogenesis/degradation</keyword>
<evidence type="ECO:0000256" key="1">
    <source>
        <dbReference type="ARBA" id="ARBA00022679"/>
    </source>
</evidence>
<dbReference type="InterPro" id="IPR034709">
    <property type="entry name" value="TarI"/>
</dbReference>
<protein>
    <recommendedName>
        <fullName evidence="5">Ribitol-5-phosphate cytidylyltransferase</fullName>
        <ecNumber evidence="5">2.7.7.40</ecNumber>
    </recommendedName>
</protein>
<evidence type="ECO:0000313" key="7">
    <source>
        <dbReference type="Proteomes" id="UP000886787"/>
    </source>
</evidence>